<keyword evidence="7" id="KW-0175">Coiled coil</keyword>
<feature type="region of interest" description="Disordered" evidence="8">
    <location>
        <begin position="278"/>
        <end position="355"/>
    </location>
</feature>
<evidence type="ECO:0000256" key="7">
    <source>
        <dbReference type="SAM" id="Coils"/>
    </source>
</evidence>
<organism evidence="11 12">
    <name type="scientific">Mustela putorius furo</name>
    <name type="common">European domestic ferret</name>
    <name type="synonym">Mustela furo</name>
    <dbReference type="NCBI Taxonomy" id="9669"/>
    <lineage>
        <taxon>Eukaryota</taxon>
        <taxon>Metazoa</taxon>
        <taxon>Chordata</taxon>
        <taxon>Craniata</taxon>
        <taxon>Vertebrata</taxon>
        <taxon>Euteleostomi</taxon>
        <taxon>Mammalia</taxon>
        <taxon>Eutheria</taxon>
        <taxon>Laurasiatheria</taxon>
        <taxon>Carnivora</taxon>
        <taxon>Caniformia</taxon>
        <taxon>Musteloidea</taxon>
        <taxon>Mustelidae</taxon>
        <taxon>Mustelinae</taxon>
        <taxon>Mustela</taxon>
    </lineage>
</organism>
<dbReference type="PROSITE" id="PS50002">
    <property type="entry name" value="SH3"/>
    <property type="match status" value="2"/>
</dbReference>
<feature type="domain" description="Fibronectin type-III" evidence="10">
    <location>
        <begin position="700"/>
        <end position="792"/>
    </location>
</feature>
<evidence type="ECO:0000256" key="5">
    <source>
        <dbReference type="ARBA" id="ARBA00022737"/>
    </source>
</evidence>
<feature type="region of interest" description="Disordered" evidence="8">
    <location>
        <begin position="1026"/>
        <end position="1116"/>
    </location>
</feature>
<feature type="compositionally biased region" description="Acidic residues" evidence="8">
    <location>
        <begin position="1139"/>
        <end position="1158"/>
    </location>
</feature>
<evidence type="ECO:0000313" key="12">
    <source>
        <dbReference type="RefSeq" id="XP_012909115.1"/>
    </source>
</evidence>
<feature type="compositionally biased region" description="Basic and acidic residues" evidence="8">
    <location>
        <begin position="1365"/>
        <end position="1397"/>
    </location>
</feature>
<sequence>MEQLTPLPRLGDPRAMEPWALPAWQSWTPGQGSDPGGRTLSIADIPAALQGGELKPEESSQPEGAQSPGAMGGTEPEGTKTGLPGLRHQAVSSRPSCPRREDEEVEALPKGKLNTGCGDRPDLELLRALGELQQRCAILKEENQMLRKSSFPETEEKVRRLKRKNAELAVIAKRLEERARKLQETNLKVVSAPMPRPGASLELCQKALAHQRARDLSETASALLAKDKQIAALQRECRELQARLTLVGKEGPQWLHVRDFDRLLRESQREVLRLQRQIALRNQQEPPRPIRPAGPAATARAGAPAPGAPGEATPQEDVENLPAVLGEPERQQRVQQLESELSKKRKKCESLEQEARKKQRRCEELELQLREAQNENARLVEENSRLSGRATEKEQVEWENAELKGQLLGVTQERDSALRKSQGLQSKLESLEQVLKHMREVAQRRQQLEVEHEQARLSLQEKQEEVRRLQQAQAEAKREHEGAVQLLESTLDSMQVRVRELEEQCRTQTERFSLLAQELQAFRLHPGPLDLLTSALGYSTLGDHPPPPCCCSTPQPCRGSGPKDLDLPPGSPGRCTPKSSEPVPTTVTGVPRRTAKKAESLSNSSRSESIHNSPKSCPTPEVDTASEVEELEADSVSLLPAASEGSRGGARIQVFLARYSYNPFEGPNENPEAELPLTAGEYIYVYGDMDEDGFFEARVGPSQLRVHRLTATSAEITWVPGNSNLAHAVYLNGEECPPARPSTYWATFCHLRPGTLYQARVEAQLPPRESRGPGWERPEQRAATLQFTTLPAGPPDAPLDVQIEPGPSPGIVVISWLPVTIDAVGTSNGVRVTGYAIYADGQKIMEVASPTAGSVLVELSQLQLLQVCSKVTVRTMSPHGESADSIPAPVPPALVAACLPVTVSCPSPRPGSEARLPLAPASPGPGDPSSPLRRPDSCGTREPPGGPPARETPKGSHEEEPIVSCSQKEAAAAVLGASEDGRASEPTGGARAPDPAALPLAKEDALRAPCSSQGALAQQVTCAEACLGGDTGSGPRPRAEREDAAELGGRLVNSLVDHGRNSDLSDIQEEEEEEEEEELGSTTCSFQKQVVGHSIRENGAKPQSQPEPFCETDSDEEILEQILELPLQQFCSKKLFSIPEEEEEEDEEDEEEDEEDEERPGTGCSSRNPGPPEPAALGLSCDSSQPRGPGPCPLSPEPCRAGDRLEDVPGLVGGTSRRRGSGSPEKPPNRRRSPDPREHCSRLLSNGPQASGRPGPTRERGSPTVGEGTKGVPDTGGRGRPPPSRRCSRGRAPESSLASCLSTRCLEISIEYDSEDEQEAGSGGVSITSSCSLGDGEAWGTAPTGRSRGPLKANSGPNPYSRLLVWEKGEPERRGRSATGRAKEPPSRATETGEPRGQDGSGRRGPLRRGVQAPRACTTELAPLRSPPEEAMVYQDLPVRVFVALFDYDPVSMSPNPDAGEEELPFREGQILKVFGDKDADGFYRGEGDGRMGYVPCNMVAEVAVDSPVERQQLFQRGYLSLDVLSEGSGNGPFVYATARTAGPPPKPRRSKKAEVDSAAQPCAGHIQHVSSASLKSPRTMVAAFDYNPRESSPNMDVEAELPFQAGDIITVFGDMDDDGFYYGELNGQRGLVPSNFLEGPGPEASSSDREPGTPQAESQDWAHSTQGPPVPRGWPWAPGPGSFPMVQLGGAQGTSEKVWGLLSKGKQLLRKLGSGKKE</sequence>
<dbReference type="GO" id="GO:0005739">
    <property type="term" value="C:mitochondrion"/>
    <property type="evidence" value="ECO:0007669"/>
    <property type="project" value="TreeGrafter"/>
</dbReference>
<keyword evidence="11" id="KW-1185">Reference proteome</keyword>
<protein>
    <submittedName>
        <fullName evidence="12">Peripheral-type benzodiazepine receptor-associated protein 1 isoform X7</fullName>
    </submittedName>
</protein>
<dbReference type="CTD" id="9256"/>
<comment type="similarity">
    <text evidence="2">Belongs to the RIMBP family.</text>
</comment>
<dbReference type="GeneID" id="101690804"/>
<feature type="region of interest" description="Disordered" evidence="8">
    <location>
        <begin position="21"/>
        <end position="113"/>
    </location>
</feature>
<feature type="domain" description="SH3" evidence="9">
    <location>
        <begin position="1576"/>
        <end position="1643"/>
    </location>
</feature>
<dbReference type="SUPFAM" id="SSF50044">
    <property type="entry name" value="SH3-domain"/>
    <property type="match status" value="3"/>
</dbReference>
<evidence type="ECO:0000256" key="8">
    <source>
        <dbReference type="SAM" id="MobiDB-lite"/>
    </source>
</evidence>
<dbReference type="Proteomes" id="UP000000715">
    <property type="component" value="Unplaced"/>
</dbReference>
<dbReference type="InterPro" id="IPR040325">
    <property type="entry name" value="RIMBP1/2/3"/>
</dbReference>
<dbReference type="PROSITE" id="PS50853">
    <property type="entry name" value="FN3"/>
    <property type="match status" value="1"/>
</dbReference>
<dbReference type="InterPro" id="IPR035755">
    <property type="entry name" value="RIM-BP_SH3_3"/>
</dbReference>
<keyword evidence="12" id="KW-0675">Receptor</keyword>
<dbReference type="InterPro" id="IPR036028">
    <property type="entry name" value="SH3-like_dom_sf"/>
</dbReference>
<dbReference type="SUPFAM" id="SSF49265">
    <property type="entry name" value="Fibronectin type III"/>
    <property type="match status" value="1"/>
</dbReference>
<evidence type="ECO:0000256" key="3">
    <source>
        <dbReference type="ARBA" id="ARBA00022443"/>
    </source>
</evidence>
<dbReference type="FunFam" id="2.60.40.10:FF:000072">
    <property type="entry name" value="RIMS-binding protein 2 isoform X1"/>
    <property type="match status" value="1"/>
</dbReference>
<feature type="coiled-coil region" evidence="7">
    <location>
        <begin position="129"/>
        <end position="192"/>
    </location>
</feature>
<feature type="compositionally biased region" description="Low complexity" evidence="8">
    <location>
        <begin position="582"/>
        <end position="591"/>
    </location>
</feature>
<feature type="region of interest" description="Disordered" evidence="8">
    <location>
        <begin position="909"/>
        <end position="1000"/>
    </location>
</feature>
<dbReference type="Gene3D" id="2.60.40.10">
    <property type="entry name" value="Immunoglobulins"/>
    <property type="match status" value="1"/>
</dbReference>
<reference evidence="12" key="1">
    <citation type="submission" date="2025-08" db="UniProtKB">
        <authorList>
            <consortium name="RefSeq"/>
        </authorList>
    </citation>
    <scope>IDENTIFICATION</scope>
    <source>
        <tissue evidence="12">Brain</tissue>
    </source>
</reference>
<dbReference type="Gene3D" id="2.30.30.40">
    <property type="entry name" value="SH3 Domains"/>
    <property type="match status" value="3"/>
</dbReference>
<dbReference type="FunFam" id="2.30.30.40:FF:000016">
    <property type="entry name" value="RIMS-binding protein 2 isoform X2"/>
    <property type="match status" value="1"/>
</dbReference>
<dbReference type="CDD" id="cd12012">
    <property type="entry name" value="SH3_RIM-BP_2"/>
    <property type="match status" value="1"/>
</dbReference>
<dbReference type="Pfam" id="PF07653">
    <property type="entry name" value="SH3_2"/>
    <property type="match status" value="2"/>
</dbReference>
<feature type="region of interest" description="Disordered" evidence="8">
    <location>
        <begin position="1538"/>
        <end position="1557"/>
    </location>
</feature>
<feature type="compositionally biased region" description="Polar residues" evidence="8">
    <location>
        <begin position="1656"/>
        <end position="1668"/>
    </location>
</feature>
<dbReference type="InterPro" id="IPR057950">
    <property type="entry name" value="RIMB1/RIM3A-C-like_N"/>
</dbReference>
<dbReference type="CDD" id="cd12013">
    <property type="entry name" value="SH3_RIM-BP_3"/>
    <property type="match status" value="1"/>
</dbReference>
<evidence type="ECO:0000259" key="9">
    <source>
        <dbReference type="PROSITE" id="PS50002"/>
    </source>
</evidence>
<feature type="compositionally biased region" description="Basic and acidic residues" evidence="8">
    <location>
        <begin position="1232"/>
        <end position="1241"/>
    </location>
</feature>
<dbReference type="OrthoDB" id="4158657at2759"/>
<name>A0A8U0TCQ2_MUSPF</name>
<proteinExistence type="inferred from homology"/>
<evidence type="ECO:0000256" key="6">
    <source>
        <dbReference type="PROSITE-ProRule" id="PRU00192"/>
    </source>
</evidence>
<feature type="region of interest" description="Disordered" evidence="8">
    <location>
        <begin position="1134"/>
        <end position="1300"/>
    </location>
</feature>
<feature type="region of interest" description="Disordered" evidence="8">
    <location>
        <begin position="1633"/>
        <end position="1690"/>
    </location>
</feature>
<dbReference type="InterPro" id="IPR001452">
    <property type="entry name" value="SH3_domain"/>
</dbReference>
<keyword evidence="4" id="KW-0963">Cytoplasm</keyword>
<dbReference type="GO" id="GO:0030156">
    <property type="term" value="F:benzodiazepine receptor binding"/>
    <property type="evidence" value="ECO:0007669"/>
    <property type="project" value="TreeGrafter"/>
</dbReference>
<keyword evidence="5" id="KW-0677">Repeat</keyword>
<dbReference type="FunFam" id="2.30.30.40:FF:000023">
    <property type="entry name" value="RIMS-binding protein 2 isoform F"/>
    <property type="match status" value="1"/>
</dbReference>
<dbReference type="InterPro" id="IPR035753">
    <property type="entry name" value="RIM-BP_SH3_2"/>
</dbReference>
<feature type="region of interest" description="Disordered" evidence="8">
    <location>
        <begin position="1312"/>
        <end position="1413"/>
    </location>
</feature>
<dbReference type="Pfam" id="PF25566">
    <property type="entry name" value="RIMB1_N"/>
    <property type="match status" value="1"/>
</dbReference>
<dbReference type="InterPro" id="IPR036116">
    <property type="entry name" value="FN3_sf"/>
</dbReference>
<feature type="region of interest" description="Disordered" evidence="8">
    <location>
        <begin position="557"/>
        <end position="631"/>
    </location>
</feature>
<dbReference type="InterPro" id="IPR057884">
    <property type="entry name" value="FN3_RIM-BP1/2/3"/>
</dbReference>
<feature type="compositionally biased region" description="Basic and acidic residues" evidence="8">
    <location>
        <begin position="951"/>
        <end position="960"/>
    </location>
</feature>
<evidence type="ECO:0000256" key="2">
    <source>
        <dbReference type="ARBA" id="ARBA00010749"/>
    </source>
</evidence>
<dbReference type="PANTHER" id="PTHR14234">
    <property type="entry name" value="RIM BINDING PROTEIN-RELATED"/>
    <property type="match status" value="1"/>
</dbReference>
<dbReference type="RefSeq" id="XP_012909115.1">
    <property type="nucleotide sequence ID" value="XM_013053661.2"/>
</dbReference>
<dbReference type="InterPro" id="IPR003961">
    <property type="entry name" value="FN3_dom"/>
</dbReference>
<gene>
    <name evidence="12" type="primary">TSPOAP1</name>
</gene>
<dbReference type="CDD" id="cd00063">
    <property type="entry name" value="FN3"/>
    <property type="match status" value="1"/>
</dbReference>
<feature type="compositionally biased region" description="Low complexity" evidence="8">
    <location>
        <begin position="293"/>
        <end position="313"/>
    </location>
</feature>
<feature type="compositionally biased region" description="Acidic residues" evidence="8">
    <location>
        <begin position="1066"/>
        <end position="1079"/>
    </location>
</feature>
<evidence type="ECO:0000256" key="1">
    <source>
        <dbReference type="ARBA" id="ARBA00004496"/>
    </source>
</evidence>
<keyword evidence="3 6" id="KW-0728">SH3 domain</keyword>
<feature type="domain" description="SH3" evidence="9">
    <location>
        <begin position="1437"/>
        <end position="1505"/>
    </location>
</feature>
<evidence type="ECO:0000256" key="4">
    <source>
        <dbReference type="ARBA" id="ARBA00022490"/>
    </source>
</evidence>
<feature type="compositionally biased region" description="Low complexity" evidence="8">
    <location>
        <begin position="990"/>
        <end position="1000"/>
    </location>
</feature>
<dbReference type="SMART" id="SM00060">
    <property type="entry name" value="FN3"/>
    <property type="match status" value="2"/>
</dbReference>
<evidence type="ECO:0000259" key="10">
    <source>
        <dbReference type="PROSITE" id="PS50853"/>
    </source>
</evidence>
<dbReference type="Pfam" id="PF25523">
    <property type="entry name" value="Ig_RIMBP2"/>
    <property type="match status" value="1"/>
</dbReference>
<accession>A0A8U0TCQ2</accession>
<dbReference type="PANTHER" id="PTHR14234:SF20">
    <property type="entry name" value="PERIPHERAL-TYPE BENZODIAZEPINE RECEPTOR-ASSOCIATED PROTEIN 1"/>
    <property type="match status" value="1"/>
</dbReference>
<dbReference type="InterPro" id="IPR013783">
    <property type="entry name" value="Ig-like_fold"/>
</dbReference>
<evidence type="ECO:0000313" key="11">
    <source>
        <dbReference type="Proteomes" id="UP000000715"/>
    </source>
</evidence>
<comment type="subcellular location">
    <subcellularLocation>
        <location evidence="1">Cytoplasm</location>
    </subcellularLocation>
</comment>
<feature type="coiled-coil region" evidence="7">
    <location>
        <begin position="414"/>
        <end position="518"/>
    </location>
</feature>
<feature type="compositionally biased region" description="Low complexity" evidence="8">
    <location>
        <begin position="600"/>
        <end position="613"/>
    </location>
</feature>
<dbReference type="SMART" id="SM00326">
    <property type="entry name" value="SH3"/>
    <property type="match status" value="3"/>
</dbReference>